<evidence type="ECO:0000256" key="1">
    <source>
        <dbReference type="SAM" id="Phobius"/>
    </source>
</evidence>
<feature type="transmembrane region" description="Helical" evidence="1">
    <location>
        <begin position="181"/>
        <end position="203"/>
    </location>
</feature>
<reference evidence="2 3" key="1">
    <citation type="journal article" date="2019" name="Int. J. Syst. Evol. Microbiol.">
        <title>The Global Catalogue of Microorganisms (GCM) 10K type strain sequencing project: providing services to taxonomists for standard genome sequencing and annotation.</title>
        <authorList>
            <consortium name="The Broad Institute Genomics Platform"/>
            <consortium name="The Broad Institute Genome Sequencing Center for Infectious Disease"/>
            <person name="Wu L."/>
            <person name="Ma J."/>
        </authorList>
    </citation>
    <scope>NUCLEOTIDE SEQUENCE [LARGE SCALE GENOMIC DNA]</scope>
    <source>
        <strain evidence="2 3">JCM 16221</strain>
    </source>
</reference>
<name>A0ABN3GVY0_9PSEU</name>
<feature type="transmembrane region" description="Helical" evidence="1">
    <location>
        <begin position="209"/>
        <end position="230"/>
    </location>
</feature>
<comment type="caution">
    <text evidence="2">The sequence shown here is derived from an EMBL/GenBank/DDBJ whole genome shotgun (WGS) entry which is preliminary data.</text>
</comment>
<protein>
    <submittedName>
        <fullName evidence="2">DUF4239 domain-containing protein</fullName>
    </submittedName>
</protein>
<gene>
    <name evidence="2" type="ORF">GCM10009854_46370</name>
</gene>
<evidence type="ECO:0000313" key="3">
    <source>
        <dbReference type="Proteomes" id="UP001501218"/>
    </source>
</evidence>
<dbReference type="Pfam" id="PF14023">
    <property type="entry name" value="Bestrophin-like"/>
    <property type="match status" value="1"/>
</dbReference>
<keyword evidence="1" id="KW-0472">Membrane</keyword>
<sequence>MSIFLQGALWVLGASAGAAVIGYLVRRLGQDEGRPNNNDAAGQVFTIVSGLQAVVLAFVLVTLFDTVTDARESAFRESQALVSVSWAVDSFSPSGAEQVRARSADYLHTVIEDEWPVMRRSEEVTGPGWQQLDAVRRAVRAAPLDGDSEFEQTQKSQAMQRLGEVYEERHQRLTRAFDRGVVAVVWFVLIVGSLVCVLLPNLFGGTRLLPHVMLVSTLAGALALLLFAIYQLQNPFSGGSAIDPEAFTWALERLGRH</sequence>
<proteinExistence type="predicted"/>
<dbReference type="RefSeq" id="WP_344136995.1">
    <property type="nucleotide sequence ID" value="NZ_BAAARA010000023.1"/>
</dbReference>
<feature type="transmembrane region" description="Helical" evidence="1">
    <location>
        <begin position="42"/>
        <end position="64"/>
    </location>
</feature>
<evidence type="ECO:0000313" key="2">
    <source>
        <dbReference type="EMBL" id="GAA2361695.1"/>
    </source>
</evidence>
<keyword evidence="3" id="KW-1185">Reference proteome</keyword>
<dbReference type="InterPro" id="IPR025333">
    <property type="entry name" value="DUF4239"/>
</dbReference>
<accession>A0ABN3GVY0</accession>
<dbReference type="EMBL" id="BAAARA010000023">
    <property type="protein sequence ID" value="GAA2361695.1"/>
    <property type="molecule type" value="Genomic_DNA"/>
</dbReference>
<keyword evidence="1" id="KW-0812">Transmembrane</keyword>
<keyword evidence="1" id="KW-1133">Transmembrane helix</keyword>
<organism evidence="2 3">
    <name type="scientific">Saccharopolyspora halophila</name>
    <dbReference type="NCBI Taxonomy" id="405551"/>
    <lineage>
        <taxon>Bacteria</taxon>
        <taxon>Bacillati</taxon>
        <taxon>Actinomycetota</taxon>
        <taxon>Actinomycetes</taxon>
        <taxon>Pseudonocardiales</taxon>
        <taxon>Pseudonocardiaceae</taxon>
        <taxon>Saccharopolyspora</taxon>
    </lineage>
</organism>
<dbReference type="Proteomes" id="UP001501218">
    <property type="component" value="Unassembled WGS sequence"/>
</dbReference>